<organism evidence="8 9">
    <name type="scientific">Brevibacterium paucivorans</name>
    <dbReference type="NCBI Taxonomy" id="170994"/>
    <lineage>
        <taxon>Bacteria</taxon>
        <taxon>Bacillati</taxon>
        <taxon>Actinomycetota</taxon>
        <taxon>Actinomycetes</taxon>
        <taxon>Micrococcales</taxon>
        <taxon>Brevibacteriaceae</taxon>
        <taxon>Brevibacterium</taxon>
    </lineage>
</organism>
<feature type="transmembrane region" description="Helical" evidence="6">
    <location>
        <begin position="223"/>
        <end position="244"/>
    </location>
</feature>
<gene>
    <name evidence="8" type="ORF">CJ199_09360</name>
</gene>
<keyword evidence="4 6" id="KW-1133">Transmembrane helix</keyword>
<proteinExistence type="predicted"/>
<evidence type="ECO:0000256" key="4">
    <source>
        <dbReference type="ARBA" id="ARBA00022989"/>
    </source>
</evidence>
<protein>
    <submittedName>
        <fullName evidence="8">Type II secretion system protein F</fullName>
    </submittedName>
</protein>
<evidence type="ECO:0000313" key="8">
    <source>
        <dbReference type="EMBL" id="PMD05272.1"/>
    </source>
</evidence>
<evidence type="ECO:0000313" key="9">
    <source>
        <dbReference type="Proteomes" id="UP000235598"/>
    </source>
</evidence>
<sequence length="290" mass="31327">MTTSLTGALCGLTLGAGLFCLWWSMWETPAQKKTPPAFVLRTRDQLRAAGLHRVSPAQLFTVCVGCGLVVAMVTYVFSPALPIAVCFGFFATVAPYQIVKFRARKTSVSRRTLWPEAIDHLSSGVRAGLSLPEAVCGLSARGPVALRPLFEVFAREYRATGSFSVALNRFKESAADPVADRMVAALHITREVGGTDLGAMLKTLSQFLREDARTRAELTARQSWTVTGAKLGVAAPWVVLGLLATRPETADAYNTAQGTILLVVGLVISLCAYSVMKRIGRLPEEARVLR</sequence>
<dbReference type="AlphaFoldDB" id="A0A2N6VM93"/>
<keyword evidence="2" id="KW-1003">Cell membrane</keyword>
<evidence type="ECO:0000259" key="7">
    <source>
        <dbReference type="Pfam" id="PF00482"/>
    </source>
</evidence>
<accession>A0A2N6VM93</accession>
<feature type="transmembrane region" description="Helical" evidence="6">
    <location>
        <begin position="256"/>
        <end position="276"/>
    </location>
</feature>
<comment type="caution">
    <text evidence="8">The sequence shown here is derived from an EMBL/GenBank/DDBJ whole genome shotgun (WGS) entry which is preliminary data.</text>
</comment>
<evidence type="ECO:0000256" key="3">
    <source>
        <dbReference type="ARBA" id="ARBA00022692"/>
    </source>
</evidence>
<dbReference type="RefSeq" id="WP_102239211.1">
    <property type="nucleotide sequence ID" value="NZ_BAAAIM010000006.1"/>
</dbReference>
<dbReference type="PANTHER" id="PTHR35007:SF2">
    <property type="entry name" value="PILUS ASSEMBLE PROTEIN"/>
    <property type="match status" value="1"/>
</dbReference>
<feature type="transmembrane region" description="Helical" evidence="6">
    <location>
        <begin position="57"/>
        <end position="75"/>
    </location>
</feature>
<evidence type="ECO:0000256" key="2">
    <source>
        <dbReference type="ARBA" id="ARBA00022475"/>
    </source>
</evidence>
<keyword evidence="3 6" id="KW-0812">Transmembrane</keyword>
<dbReference type="OrthoDB" id="3217742at2"/>
<feature type="domain" description="Type II secretion system protein GspF" evidence="7">
    <location>
        <begin position="118"/>
        <end position="243"/>
    </location>
</feature>
<dbReference type="PANTHER" id="PTHR35007">
    <property type="entry name" value="INTEGRAL MEMBRANE PROTEIN-RELATED"/>
    <property type="match status" value="1"/>
</dbReference>
<dbReference type="Gene3D" id="1.20.81.30">
    <property type="entry name" value="Type II secretion system (T2SS), domain F"/>
    <property type="match status" value="1"/>
</dbReference>
<dbReference type="InterPro" id="IPR018076">
    <property type="entry name" value="T2SS_GspF_dom"/>
</dbReference>
<evidence type="ECO:0000256" key="1">
    <source>
        <dbReference type="ARBA" id="ARBA00004651"/>
    </source>
</evidence>
<keyword evidence="5 6" id="KW-0472">Membrane</keyword>
<evidence type="ECO:0000256" key="5">
    <source>
        <dbReference type="ARBA" id="ARBA00023136"/>
    </source>
</evidence>
<dbReference type="EMBL" id="PNHK01000003">
    <property type="protein sequence ID" value="PMD05272.1"/>
    <property type="molecule type" value="Genomic_DNA"/>
</dbReference>
<feature type="transmembrane region" description="Helical" evidence="6">
    <location>
        <begin position="6"/>
        <end position="26"/>
    </location>
</feature>
<dbReference type="Proteomes" id="UP000235598">
    <property type="component" value="Unassembled WGS sequence"/>
</dbReference>
<evidence type="ECO:0000256" key="6">
    <source>
        <dbReference type="SAM" id="Phobius"/>
    </source>
</evidence>
<name>A0A2N6VM93_9MICO</name>
<dbReference type="InterPro" id="IPR042094">
    <property type="entry name" value="T2SS_GspF_sf"/>
</dbReference>
<comment type="subcellular location">
    <subcellularLocation>
        <location evidence="1">Cell membrane</location>
        <topology evidence="1">Multi-pass membrane protein</topology>
    </subcellularLocation>
</comment>
<feature type="transmembrane region" description="Helical" evidence="6">
    <location>
        <begin position="81"/>
        <end position="99"/>
    </location>
</feature>
<reference evidence="8 9" key="1">
    <citation type="submission" date="2017-09" db="EMBL/GenBank/DDBJ databases">
        <title>Bacterial strain isolated from the female urinary microbiota.</title>
        <authorList>
            <person name="Thomas-White K."/>
            <person name="Kumar N."/>
            <person name="Forster S."/>
            <person name="Putonti C."/>
            <person name="Lawley T."/>
            <person name="Wolfe A.J."/>
        </authorList>
    </citation>
    <scope>NUCLEOTIDE SEQUENCE [LARGE SCALE GENOMIC DNA]</scope>
    <source>
        <strain evidence="8 9">UMB1301</strain>
    </source>
</reference>
<dbReference type="GO" id="GO:0005886">
    <property type="term" value="C:plasma membrane"/>
    <property type="evidence" value="ECO:0007669"/>
    <property type="project" value="UniProtKB-SubCell"/>
</dbReference>
<dbReference type="Pfam" id="PF00482">
    <property type="entry name" value="T2SSF"/>
    <property type="match status" value="1"/>
</dbReference>